<feature type="compositionally biased region" description="Basic and acidic residues" evidence="1">
    <location>
        <begin position="65"/>
        <end position="83"/>
    </location>
</feature>
<protein>
    <submittedName>
        <fullName evidence="3">Uncharacterized protein</fullName>
    </submittedName>
</protein>
<name>E3MQ03_CAERE</name>
<dbReference type="OrthoDB" id="5874180at2759"/>
<evidence type="ECO:0000256" key="1">
    <source>
        <dbReference type="SAM" id="MobiDB-lite"/>
    </source>
</evidence>
<reference evidence="3" key="1">
    <citation type="submission" date="2007-07" db="EMBL/GenBank/DDBJ databases">
        <title>PCAP assembly of the Caenorhabditis remanei genome.</title>
        <authorList>
            <consortium name="The Caenorhabditis remanei Sequencing Consortium"/>
            <person name="Wilson R.K."/>
        </authorList>
    </citation>
    <scope>NUCLEOTIDE SEQUENCE [LARGE SCALE GENOMIC DNA]</scope>
    <source>
        <strain evidence="3">PB4641</strain>
    </source>
</reference>
<dbReference type="InParanoid" id="E3MQ03"/>
<dbReference type="PANTHER" id="PTHR37977:SF1">
    <property type="entry name" value="PROTEIN CBG18402"/>
    <property type="match status" value="1"/>
</dbReference>
<dbReference type="EMBL" id="DS268464">
    <property type="protein sequence ID" value="EFP06650.1"/>
    <property type="molecule type" value="Genomic_DNA"/>
</dbReference>
<gene>
    <name evidence="3" type="ORF">CRE_12123</name>
</gene>
<dbReference type="HOGENOM" id="CLU_1455673_0_0_1"/>
<sequence>MCSYSHISMILFLFWSLLLPLLLATCVSKKSQKSGTTSTRDASEKSEKSTKTRRAGTSHSALPSDKSERALSSEKSVKKERNTAIDSLKVPRHHRPSVNSSNSGKSLKTENKASVCSETDSVKTETIEVPLGKAATADPSNNILTPLHELKTSSYSNQSTKVTFAHTLKRVKRRATAPDDFEEKTAYIP</sequence>
<proteinExistence type="predicted"/>
<dbReference type="Proteomes" id="UP000008281">
    <property type="component" value="Unassembled WGS sequence"/>
</dbReference>
<organism evidence="4">
    <name type="scientific">Caenorhabditis remanei</name>
    <name type="common">Caenorhabditis vulgaris</name>
    <dbReference type="NCBI Taxonomy" id="31234"/>
    <lineage>
        <taxon>Eukaryota</taxon>
        <taxon>Metazoa</taxon>
        <taxon>Ecdysozoa</taxon>
        <taxon>Nematoda</taxon>
        <taxon>Chromadorea</taxon>
        <taxon>Rhabditida</taxon>
        <taxon>Rhabditina</taxon>
        <taxon>Rhabditomorpha</taxon>
        <taxon>Rhabditoidea</taxon>
        <taxon>Rhabditidae</taxon>
        <taxon>Peloderinae</taxon>
        <taxon>Caenorhabditis</taxon>
    </lineage>
</organism>
<dbReference type="AlphaFoldDB" id="E3MQ03"/>
<dbReference type="eggNOG" id="ENOG502TICD">
    <property type="taxonomic scope" value="Eukaryota"/>
</dbReference>
<accession>E3MQ03</accession>
<feature type="region of interest" description="Disordered" evidence="1">
    <location>
        <begin position="32"/>
        <end position="123"/>
    </location>
</feature>
<feature type="compositionally biased region" description="Basic and acidic residues" evidence="1">
    <location>
        <begin position="41"/>
        <end position="50"/>
    </location>
</feature>
<dbReference type="OMA" id="YSHISMI"/>
<dbReference type="PANTHER" id="PTHR37977">
    <property type="entry name" value="PROTEIN CBG18402-RELATED"/>
    <property type="match status" value="1"/>
</dbReference>
<feature type="compositionally biased region" description="Polar residues" evidence="1">
    <location>
        <begin position="97"/>
        <end position="119"/>
    </location>
</feature>
<feature type="signal peptide" evidence="2">
    <location>
        <begin position="1"/>
        <end position="24"/>
    </location>
</feature>
<keyword evidence="4" id="KW-1185">Reference proteome</keyword>
<evidence type="ECO:0000313" key="4">
    <source>
        <dbReference type="Proteomes" id="UP000008281"/>
    </source>
</evidence>
<feature type="chain" id="PRO_5003175352" evidence="2">
    <location>
        <begin position="25"/>
        <end position="189"/>
    </location>
</feature>
<evidence type="ECO:0000313" key="3">
    <source>
        <dbReference type="EMBL" id="EFP06650.1"/>
    </source>
</evidence>
<keyword evidence="2" id="KW-0732">Signal</keyword>
<evidence type="ECO:0000256" key="2">
    <source>
        <dbReference type="SAM" id="SignalP"/>
    </source>
</evidence>
<dbReference type="FunCoup" id="E3MQ03">
    <property type="interactions" value="481"/>
</dbReference>